<accession>A0AAV7RTE5</accession>
<feature type="compositionally biased region" description="Basic and acidic residues" evidence="1">
    <location>
        <begin position="57"/>
        <end position="72"/>
    </location>
</feature>
<feature type="compositionally biased region" description="Low complexity" evidence="1">
    <location>
        <begin position="1"/>
        <end position="15"/>
    </location>
</feature>
<feature type="region of interest" description="Disordered" evidence="1">
    <location>
        <begin position="1"/>
        <end position="34"/>
    </location>
</feature>
<reference evidence="2" key="1">
    <citation type="journal article" date="2022" name="bioRxiv">
        <title>Sequencing and chromosome-scale assembly of the giantPleurodeles waltlgenome.</title>
        <authorList>
            <person name="Brown T."/>
            <person name="Elewa A."/>
            <person name="Iarovenko S."/>
            <person name="Subramanian E."/>
            <person name="Araus A.J."/>
            <person name="Petzold A."/>
            <person name="Susuki M."/>
            <person name="Suzuki K.-i.T."/>
            <person name="Hayashi T."/>
            <person name="Toyoda A."/>
            <person name="Oliveira C."/>
            <person name="Osipova E."/>
            <person name="Leigh N.D."/>
            <person name="Simon A."/>
            <person name="Yun M.H."/>
        </authorList>
    </citation>
    <scope>NUCLEOTIDE SEQUENCE</scope>
    <source>
        <strain evidence="2">20211129_DDA</strain>
        <tissue evidence="2">Liver</tissue>
    </source>
</reference>
<proteinExistence type="predicted"/>
<dbReference type="AlphaFoldDB" id="A0AAV7RTE5"/>
<dbReference type="EMBL" id="JANPWB010000009">
    <property type="protein sequence ID" value="KAJ1155776.1"/>
    <property type="molecule type" value="Genomic_DNA"/>
</dbReference>
<feature type="region of interest" description="Disordered" evidence="1">
    <location>
        <begin position="49"/>
        <end position="103"/>
    </location>
</feature>
<sequence>MKGAGRARSSGGRRSLAVTGGPKPAALRSATGIGSRELLRVVRTRSRALWRQRSPGKTRDPWRGSAPGKRDAPPSLEEGTAMDGTRAKGRGLGRAPGGDIQRTATLEEAAIKGQAHRRIELEKTEPDLCS</sequence>
<gene>
    <name evidence="2" type="ORF">NDU88_008503</name>
</gene>
<keyword evidence="3" id="KW-1185">Reference proteome</keyword>
<organism evidence="2 3">
    <name type="scientific">Pleurodeles waltl</name>
    <name type="common">Iberian ribbed newt</name>
    <dbReference type="NCBI Taxonomy" id="8319"/>
    <lineage>
        <taxon>Eukaryota</taxon>
        <taxon>Metazoa</taxon>
        <taxon>Chordata</taxon>
        <taxon>Craniata</taxon>
        <taxon>Vertebrata</taxon>
        <taxon>Euteleostomi</taxon>
        <taxon>Amphibia</taxon>
        <taxon>Batrachia</taxon>
        <taxon>Caudata</taxon>
        <taxon>Salamandroidea</taxon>
        <taxon>Salamandridae</taxon>
        <taxon>Pleurodelinae</taxon>
        <taxon>Pleurodeles</taxon>
    </lineage>
</organism>
<evidence type="ECO:0000256" key="1">
    <source>
        <dbReference type="SAM" id="MobiDB-lite"/>
    </source>
</evidence>
<comment type="caution">
    <text evidence="2">The sequence shown here is derived from an EMBL/GenBank/DDBJ whole genome shotgun (WGS) entry which is preliminary data.</text>
</comment>
<dbReference type="Proteomes" id="UP001066276">
    <property type="component" value="Chromosome 5"/>
</dbReference>
<evidence type="ECO:0000313" key="3">
    <source>
        <dbReference type="Proteomes" id="UP001066276"/>
    </source>
</evidence>
<name>A0AAV7RTE5_PLEWA</name>
<evidence type="ECO:0000313" key="2">
    <source>
        <dbReference type="EMBL" id="KAJ1155776.1"/>
    </source>
</evidence>
<protein>
    <submittedName>
        <fullName evidence="2">Uncharacterized protein</fullName>
    </submittedName>
</protein>